<keyword evidence="3" id="KW-1185">Reference proteome</keyword>
<protein>
    <submittedName>
        <fullName evidence="2">Uncharacterized protein</fullName>
    </submittedName>
</protein>
<evidence type="ECO:0000313" key="2">
    <source>
        <dbReference type="EMBL" id="OEL26024.1"/>
    </source>
</evidence>
<sequence length="186" mass="20725">MGRLQPPPPLHDLRLRPRRSCPKHRRPYIYGTARPRALDGVRLILSSTPRASKAAACLESNYNMPEHAKELLSELVTRLTVEKAISEEADNRLITSTNLVQWLRRLHGAAQEAEDANSRLMRQVSPASARIYTPKHQVKVTAFNIELNVVQFYKPDDPALKGIRSGATVCVKAGALKKWGAPTMAV</sequence>
<dbReference type="AlphaFoldDB" id="A0A1E5VLT9"/>
<evidence type="ECO:0000256" key="1">
    <source>
        <dbReference type="SAM" id="MobiDB-lite"/>
    </source>
</evidence>
<gene>
    <name evidence="2" type="ORF">BAE44_0012957</name>
</gene>
<proteinExistence type="predicted"/>
<organism evidence="2 3">
    <name type="scientific">Dichanthelium oligosanthes</name>
    <dbReference type="NCBI Taxonomy" id="888268"/>
    <lineage>
        <taxon>Eukaryota</taxon>
        <taxon>Viridiplantae</taxon>
        <taxon>Streptophyta</taxon>
        <taxon>Embryophyta</taxon>
        <taxon>Tracheophyta</taxon>
        <taxon>Spermatophyta</taxon>
        <taxon>Magnoliopsida</taxon>
        <taxon>Liliopsida</taxon>
        <taxon>Poales</taxon>
        <taxon>Poaceae</taxon>
        <taxon>PACMAD clade</taxon>
        <taxon>Panicoideae</taxon>
        <taxon>Panicodae</taxon>
        <taxon>Paniceae</taxon>
        <taxon>Dichantheliinae</taxon>
        <taxon>Dichanthelium</taxon>
    </lineage>
</organism>
<reference evidence="2 3" key="1">
    <citation type="submission" date="2016-09" db="EMBL/GenBank/DDBJ databases">
        <title>The draft genome of Dichanthelium oligosanthes: A C3 panicoid grass species.</title>
        <authorList>
            <person name="Studer A.J."/>
            <person name="Schnable J.C."/>
            <person name="Brutnell T.P."/>
        </authorList>
    </citation>
    <scope>NUCLEOTIDE SEQUENCE [LARGE SCALE GENOMIC DNA]</scope>
    <source>
        <strain evidence="3">cv. Kellogg 1175</strain>
        <tissue evidence="2">Leaf</tissue>
    </source>
</reference>
<feature type="region of interest" description="Disordered" evidence="1">
    <location>
        <begin position="1"/>
        <end position="26"/>
    </location>
</feature>
<comment type="caution">
    <text evidence="2">The sequence shown here is derived from an EMBL/GenBank/DDBJ whole genome shotgun (WGS) entry which is preliminary data.</text>
</comment>
<dbReference type="Proteomes" id="UP000095767">
    <property type="component" value="Unassembled WGS sequence"/>
</dbReference>
<dbReference type="EMBL" id="LWDX02035689">
    <property type="protein sequence ID" value="OEL26024.1"/>
    <property type="molecule type" value="Genomic_DNA"/>
</dbReference>
<feature type="compositionally biased region" description="Basic residues" evidence="1">
    <location>
        <begin position="16"/>
        <end position="26"/>
    </location>
</feature>
<feature type="compositionally biased region" description="Pro residues" evidence="1">
    <location>
        <begin position="1"/>
        <end position="10"/>
    </location>
</feature>
<evidence type="ECO:0000313" key="3">
    <source>
        <dbReference type="Proteomes" id="UP000095767"/>
    </source>
</evidence>
<accession>A0A1E5VLT9</accession>
<name>A0A1E5VLT9_9POAL</name>